<feature type="compositionally biased region" description="Polar residues" evidence="1">
    <location>
        <begin position="18"/>
        <end position="27"/>
    </location>
</feature>
<proteinExistence type="predicted"/>
<accession>A0A0M3IUP4</accession>
<protein>
    <submittedName>
        <fullName evidence="3">LIM interaction domain-containing protein</fullName>
    </submittedName>
</protein>
<organism evidence="2 3">
    <name type="scientific">Ascaris lumbricoides</name>
    <name type="common">Giant roundworm</name>
    <dbReference type="NCBI Taxonomy" id="6252"/>
    <lineage>
        <taxon>Eukaryota</taxon>
        <taxon>Metazoa</taxon>
        <taxon>Ecdysozoa</taxon>
        <taxon>Nematoda</taxon>
        <taxon>Chromadorea</taxon>
        <taxon>Rhabditida</taxon>
        <taxon>Spirurina</taxon>
        <taxon>Ascaridomorpha</taxon>
        <taxon>Ascaridoidea</taxon>
        <taxon>Ascarididae</taxon>
        <taxon>Ascaris</taxon>
    </lineage>
</organism>
<feature type="region of interest" description="Disordered" evidence="1">
    <location>
        <begin position="1"/>
        <end position="42"/>
    </location>
</feature>
<dbReference type="AlphaFoldDB" id="A0A0M3IUP4"/>
<keyword evidence="2" id="KW-1185">Reference proteome</keyword>
<dbReference type="Proteomes" id="UP000036681">
    <property type="component" value="Unplaced"/>
</dbReference>
<reference evidence="3" key="1">
    <citation type="submission" date="2017-02" db="UniProtKB">
        <authorList>
            <consortium name="WormBaseParasite"/>
        </authorList>
    </citation>
    <scope>IDENTIFICATION</scope>
</reference>
<evidence type="ECO:0000313" key="3">
    <source>
        <dbReference type="WBParaSite" id="ALUE_0002247201-mRNA-1"/>
    </source>
</evidence>
<dbReference type="WBParaSite" id="ALUE_0002247201-mRNA-1">
    <property type="protein sequence ID" value="ALUE_0002247201-mRNA-1"/>
    <property type="gene ID" value="ALUE_0002247201"/>
</dbReference>
<sequence>MSQAYEPVAPLDNAHGLGQQQDTSPENLQPPPPSPLVDGQKDVRDNYEAVGDFGDAQYVPGDLSIMLQPPPPSPLVDGQKDVQDNYEAVGDFGDAQYVPGDLSIMLQVHSTLLIN</sequence>
<name>A0A0M3IUP4_ASCLU</name>
<evidence type="ECO:0000256" key="1">
    <source>
        <dbReference type="SAM" id="MobiDB-lite"/>
    </source>
</evidence>
<evidence type="ECO:0000313" key="2">
    <source>
        <dbReference type="Proteomes" id="UP000036681"/>
    </source>
</evidence>